<evidence type="ECO:0000313" key="1">
    <source>
        <dbReference type="EMBL" id="APG25111.1"/>
    </source>
</evidence>
<proteinExistence type="predicted"/>
<keyword evidence="2" id="KW-1185">Reference proteome</keyword>
<dbReference type="STRING" id="29542.A6070_02805"/>
<name>A0A1L3GGM7_SYNAC</name>
<gene>
    <name evidence="1" type="ORF">A7E75_08830</name>
</gene>
<reference evidence="1 2" key="1">
    <citation type="journal article" date="2017" name="Genome Announc.">
        <title>Complete Genome Sequences of Two Acetylene-Fermenting Pelobacter acetylenicus Strains.</title>
        <authorList>
            <person name="Sutton J.M."/>
            <person name="Baesman S.M."/>
            <person name="Fierst J.L."/>
            <person name="Poret-Peterson A.T."/>
            <person name="Oremland R.S."/>
            <person name="Dunlap D.S."/>
            <person name="Akob D.M."/>
        </authorList>
    </citation>
    <scope>NUCLEOTIDE SEQUENCE [LARGE SCALE GENOMIC DNA]</scope>
    <source>
        <strain evidence="1 2">DSM 3247</strain>
    </source>
</reference>
<dbReference type="Proteomes" id="UP000182264">
    <property type="component" value="Chromosome"/>
</dbReference>
<dbReference type="AlphaFoldDB" id="A0A1L3GGM7"/>
<protein>
    <submittedName>
        <fullName evidence="1">Uncharacterized protein</fullName>
    </submittedName>
</protein>
<dbReference type="KEGG" id="pace:A6070_02805"/>
<organism evidence="1 2">
    <name type="scientific">Syntrophotalea acetylenica</name>
    <name type="common">Pelobacter acetylenicus</name>
    <dbReference type="NCBI Taxonomy" id="29542"/>
    <lineage>
        <taxon>Bacteria</taxon>
        <taxon>Pseudomonadati</taxon>
        <taxon>Thermodesulfobacteriota</taxon>
        <taxon>Desulfuromonadia</taxon>
        <taxon>Desulfuromonadales</taxon>
        <taxon>Syntrophotaleaceae</taxon>
        <taxon>Syntrophotalea</taxon>
    </lineage>
</organism>
<dbReference type="EMBL" id="CP015518">
    <property type="protein sequence ID" value="APG25111.1"/>
    <property type="molecule type" value="Genomic_DNA"/>
</dbReference>
<sequence length="180" mass="20162">MTFSFDKKRSDGQRHVHFAPRLDAGFYRKAAILCWNRQHHGRLKGGLATANKQMFHFGCQKSVFFARRLFVTKLLCDENRSKGAFGIPHRGLFRGMGDHPVMPQETNRTELHRAFNMLTAACVHPWFPDGYEPGNHNSITEFYLEREGKGGLAAAHGSLPLMPVTSPARQAPLTCLPGTG</sequence>
<evidence type="ECO:0000313" key="2">
    <source>
        <dbReference type="Proteomes" id="UP000182264"/>
    </source>
</evidence>
<accession>A0A1L3GGM7</accession>